<evidence type="ECO:0000256" key="3">
    <source>
        <dbReference type="ARBA" id="ARBA00004127"/>
    </source>
</evidence>
<dbReference type="GO" id="GO:0004579">
    <property type="term" value="F:dolichyl-diphosphooligosaccharide-protein glycotransferase activity"/>
    <property type="evidence" value="ECO:0007669"/>
    <property type="project" value="UniProtKB-EC"/>
</dbReference>
<comment type="catalytic activity">
    <reaction evidence="15">
        <text>a di-trans,poly-cis-dolichyl diphosphooligosaccharide + L-asparaginyl-[protein] = N(4)-(oligosaccharide-(1-&gt;4)-N-acetyl-beta-D-glucosaminyl-(1-&gt;4)-N-acetyl-beta-D-glucosaminyl)-L-asparaginyl-[protein] + a di-trans,poly-cis-dolichyl diphosphate + H(+)</text>
        <dbReference type="Rhea" id="RHEA:22980"/>
        <dbReference type="Rhea" id="RHEA-COMP:12804"/>
        <dbReference type="Rhea" id="RHEA-COMP:12805"/>
        <dbReference type="Rhea" id="RHEA-COMP:19506"/>
        <dbReference type="Rhea" id="RHEA-COMP:19509"/>
        <dbReference type="ChEBI" id="CHEBI:15378"/>
        <dbReference type="ChEBI" id="CHEBI:50347"/>
        <dbReference type="ChEBI" id="CHEBI:57497"/>
        <dbReference type="ChEBI" id="CHEBI:57570"/>
        <dbReference type="ChEBI" id="CHEBI:132529"/>
        <dbReference type="EC" id="2.4.99.18"/>
    </reaction>
</comment>
<keyword evidence="12 16" id="KW-1133">Transmembrane helix</keyword>
<evidence type="ECO:0000256" key="1">
    <source>
        <dbReference type="ARBA" id="ARBA00001936"/>
    </source>
</evidence>
<organism evidence="18">
    <name type="scientific">Spironucleus salmonicida</name>
    <dbReference type="NCBI Taxonomy" id="348837"/>
    <lineage>
        <taxon>Eukaryota</taxon>
        <taxon>Metamonada</taxon>
        <taxon>Diplomonadida</taxon>
        <taxon>Hexamitidae</taxon>
        <taxon>Hexamitinae</taxon>
        <taxon>Spironucleus</taxon>
    </lineage>
</organism>
<keyword evidence="9 16" id="KW-0812">Transmembrane</keyword>
<evidence type="ECO:0000313" key="18">
    <source>
        <dbReference type="EMBL" id="EST49181.1"/>
    </source>
</evidence>
<dbReference type="GO" id="GO:0046872">
    <property type="term" value="F:metal ion binding"/>
    <property type="evidence" value="ECO:0007669"/>
    <property type="project" value="UniProtKB-KW"/>
</dbReference>
<dbReference type="Pfam" id="PF02516">
    <property type="entry name" value="STT3"/>
    <property type="match status" value="1"/>
</dbReference>
<evidence type="ECO:0000256" key="9">
    <source>
        <dbReference type="ARBA" id="ARBA00022692"/>
    </source>
</evidence>
<evidence type="ECO:0000256" key="11">
    <source>
        <dbReference type="ARBA" id="ARBA00022842"/>
    </source>
</evidence>
<dbReference type="EC" id="2.4.99.18" evidence="6"/>
<protein>
    <recommendedName>
        <fullName evidence="6">dolichyl-diphosphooligosaccharide--protein glycotransferase</fullName>
        <ecNumber evidence="6">2.4.99.18</ecNumber>
    </recommendedName>
</protein>
<dbReference type="GO" id="GO:0016020">
    <property type="term" value="C:membrane"/>
    <property type="evidence" value="ECO:0007669"/>
    <property type="project" value="InterPro"/>
</dbReference>
<feature type="domain" description="Oligosaccharyl transferase STT3 N-terminal" evidence="17">
    <location>
        <begin position="11"/>
        <end position="421"/>
    </location>
</feature>
<comment type="subcellular location">
    <subcellularLocation>
        <location evidence="3">Endomembrane system</location>
        <topology evidence="3">Multi-pass membrane protein</topology>
    </subcellularLocation>
</comment>
<evidence type="ECO:0000313" key="19">
    <source>
        <dbReference type="EMBL" id="KAH0570429.1"/>
    </source>
</evidence>
<dbReference type="UniPathway" id="UPA00378"/>
<comment type="cofactor">
    <cofactor evidence="1">
        <name>Mn(2+)</name>
        <dbReference type="ChEBI" id="CHEBI:29035"/>
    </cofactor>
</comment>
<evidence type="ECO:0000256" key="8">
    <source>
        <dbReference type="ARBA" id="ARBA00022679"/>
    </source>
</evidence>
<sequence length="714" mass="81451">MRFVKKVQKPLMIITLVSILALAFFCRLMSNIRYETVIHEFDPYFQYKTAIYLNDYGNEEFSDWMDDRTWYPLSRVILPTMYPGLQYTATFFVKVCQYVLHLPITILQACSYMGPVMSVIGTLFSFDFGLMIDDSDDSKFLTGLLSALLFSIIPGFIQRSVAGSYDNESNSITAMVAGFDLWLRACGCADKKQINTSINTISPILAAIAFFYMGFSWGGFAFILCLVPLHVFVCFLSGSLTKQIKAAFMIWMPVGYTLMNLVWREYGFVFKQSIALPGIGVFFLLAGLELLENINKLLTPTSQIALKKYIILLFSSLIVLALPVFYKVGLLSKITGRFLSFISPTHAKSHNPLVASVSEHQPTIWSNFYFNTWFLPVVLPIGFYFGLLVKPSTGSVFMIIYLTTTTWFSAVMSRMILLASPAAAACGGYVISKVLQALTSIKVKNSQAEQKKYDYMSSKMKLIILSSAVALISSFIFSFTQHSLWCAKYVYSQPSIVILGSGSVDGEPTYIDDFREVYAWLEHNTHKNARVGFWWDYGYQVNQVGDKQIYVDNMTRSPYWIGLMGAILSSPEPISWRICKDIGVDYMLVLSGAASGYNGDDIGKFMWPIRISGNNHFELRQGYEYFRSIKERSYYNEDHEYRVDQRASHAMKNSMMYKFIYHKLDEQFGQDAKDMVRNSTIDMKYANKMDLFQEVYSSERLIVRVYKVKDATNF</sequence>
<comment type="cofactor">
    <cofactor evidence="2">
        <name>Mg(2+)</name>
        <dbReference type="ChEBI" id="CHEBI:18420"/>
    </cofactor>
</comment>
<dbReference type="GO" id="GO:0012505">
    <property type="term" value="C:endomembrane system"/>
    <property type="evidence" value="ECO:0007669"/>
    <property type="project" value="UniProtKB-SubCell"/>
</dbReference>
<dbReference type="OrthoDB" id="10261066at2759"/>
<evidence type="ECO:0000256" key="15">
    <source>
        <dbReference type="ARBA" id="ARBA00048829"/>
    </source>
</evidence>
<feature type="transmembrane region" description="Helical" evidence="16">
    <location>
        <begin position="396"/>
        <end position="416"/>
    </location>
</feature>
<proteinExistence type="inferred from homology"/>
<evidence type="ECO:0000256" key="13">
    <source>
        <dbReference type="ARBA" id="ARBA00023136"/>
    </source>
</evidence>
<comment type="pathway">
    <text evidence="4">Protein modification; protein glycosylation.</text>
</comment>
<evidence type="ECO:0000256" key="10">
    <source>
        <dbReference type="ARBA" id="ARBA00022723"/>
    </source>
</evidence>
<evidence type="ECO:0000256" key="5">
    <source>
        <dbReference type="ARBA" id="ARBA00010810"/>
    </source>
</evidence>
<dbReference type="EMBL" id="KI545953">
    <property type="protein sequence ID" value="EST49181.1"/>
    <property type="molecule type" value="Genomic_DNA"/>
</dbReference>
<dbReference type="InterPro" id="IPR003674">
    <property type="entry name" value="Oligo_trans_STT3"/>
</dbReference>
<dbReference type="EMBL" id="AUWU02000007">
    <property type="protein sequence ID" value="KAH0570429.1"/>
    <property type="molecule type" value="Genomic_DNA"/>
</dbReference>
<reference evidence="18 19" key="1">
    <citation type="journal article" date="2014" name="PLoS Genet.">
        <title>The Genome of Spironucleus salmonicida Highlights a Fish Pathogen Adapted to Fluctuating Environments.</title>
        <authorList>
            <person name="Xu F."/>
            <person name="Jerlstrom-Hultqvist J."/>
            <person name="Einarsson E."/>
            <person name="Astvaldsson A."/>
            <person name="Svard S.G."/>
            <person name="Andersson J.O."/>
        </authorList>
    </citation>
    <scope>NUCLEOTIDE SEQUENCE</scope>
    <source>
        <strain evidence="19">ATCC 50377</strain>
    </source>
</reference>
<dbReference type="VEuPathDB" id="GiardiaDB:SS50377_26709"/>
<feature type="transmembrane region" description="Helical" evidence="16">
    <location>
        <begin position="422"/>
        <end position="441"/>
    </location>
</feature>
<keyword evidence="14" id="KW-0464">Manganese</keyword>
<evidence type="ECO:0000256" key="2">
    <source>
        <dbReference type="ARBA" id="ARBA00001946"/>
    </source>
</evidence>
<keyword evidence="8 18" id="KW-0808">Transferase</keyword>
<evidence type="ECO:0000256" key="6">
    <source>
        <dbReference type="ARBA" id="ARBA00012605"/>
    </source>
</evidence>
<evidence type="ECO:0000259" key="17">
    <source>
        <dbReference type="Pfam" id="PF02516"/>
    </source>
</evidence>
<gene>
    <name evidence="18" type="ORF">SS50377_10396</name>
    <name evidence="19" type="ORF">SS50377_26709</name>
</gene>
<feature type="transmembrane region" description="Helical" evidence="16">
    <location>
        <begin position="462"/>
        <end position="485"/>
    </location>
</feature>
<accession>V6LZL6</accession>
<dbReference type="PANTHER" id="PTHR13872:SF1">
    <property type="entry name" value="DOLICHYL-DIPHOSPHOOLIGOSACCHARIDE--PROTEIN GLYCOSYLTRANSFERASE SUBUNIT STT3B"/>
    <property type="match status" value="1"/>
</dbReference>
<reference evidence="19" key="2">
    <citation type="submission" date="2020-12" db="EMBL/GenBank/DDBJ databases">
        <title>New Spironucleus salmonicida genome in near-complete chromosomes.</title>
        <authorList>
            <person name="Xu F."/>
            <person name="Kurt Z."/>
            <person name="Jimenez-Gonzalez A."/>
            <person name="Astvaldsson A."/>
            <person name="Andersson J.O."/>
            <person name="Svard S.G."/>
        </authorList>
    </citation>
    <scope>NUCLEOTIDE SEQUENCE</scope>
    <source>
        <strain evidence="19">ATCC 50377</strain>
    </source>
</reference>
<feature type="transmembrane region" description="Helical" evidence="16">
    <location>
        <begin position="219"/>
        <end position="239"/>
    </location>
</feature>
<keyword evidence="10" id="KW-0479">Metal-binding</keyword>
<dbReference type="Gene3D" id="3.40.50.12610">
    <property type="match status" value="1"/>
</dbReference>
<keyword evidence="13 16" id="KW-0472">Membrane</keyword>
<evidence type="ECO:0000256" key="16">
    <source>
        <dbReference type="SAM" id="Phobius"/>
    </source>
</evidence>
<comment type="similarity">
    <text evidence="5">Belongs to the STT3 family.</text>
</comment>
<evidence type="ECO:0000256" key="12">
    <source>
        <dbReference type="ARBA" id="ARBA00022989"/>
    </source>
</evidence>
<dbReference type="InterPro" id="IPR048307">
    <property type="entry name" value="STT3_N"/>
</dbReference>
<feature type="transmembrane region" description="Helical" evidence="16">
    <location>
        <begin position="309"/>
        <end position="326"/>
    </location>
</feature>
<feature type="transmembrane region" description="Helical" evidence="16">
    <location>
        <begin position="246"/>
        <end position="263"/>
    </location>
</feature>
<keyword evidence="7" id="KW-0328">Glycosyltransferase</keyword>
<feature type="transmembrane region" description="Helical" evidence="16">
    <location>
        <begin position="138"/>
        <end position="157"/>
    </location>
</feature>
<dbReference type="PANTHER" id="PTHR13872">
    <property type="entry name" value="DOLICHYL-DIPHOSPHOOLIGOSACCHARIDE--PROTEIN GLYCOSYLTRANSFERASE SUBUNIT"/>
    <property type="match status" value="1"/>
</dbReference>
<feature type="transmembrane region" description="Helical" evidence="16">
    <location>
        <begin position="269"/>
        <end position="288"/>
    </location>
</feature>
<feature type="transmembrane region" description="Helical" evidence="16">
    <location>
        <begin position="12"/>
        <end position="30"/>
    </location>
</feature>
<keyword evidence="11" id="KW-0460">Magnesium</keyword>
<feature type="transmembrane region" description="Helical" evidence="16">
    <location>
        <begin position="194"/>
        <end position="213"/>
    </location>
</feature>
<evidence type="ECO:0000256" key="14">
    <source>
        <dbReference type="ARBA" id="ARBA00023211"/>
    </source>
</evidence>
<dbReference type="Proteomes" id="UP000018208">
    <property type="component" value="Unassembled WGS sequence"/>
</dbReference>
<feature type="transmembrane region" description="Helical" evidence="16">
    <location>
        <begin position="368"/>
        <end position="389"/>
    </location>
</feature>
<dbReference type="AlphaFoldDB" id="V6LZL6"/>
<evidence type="ECO:0000256" key="7">
    <source>
        <dbReference type="ARBA" id="ARBA00022676"/>
    </source>
</evidence>
<evidence type="ECO:0000256" key="4">
    <source>
        <dbReference type="ARBA" id="ARBA00004922"/>
    </source>
</evidence>
<evidence type="ECO:0000313" key="20">
    <source>
        <dbReference type="Proteomes" id="UP000018208"/>
    </source>
</evidence>
<keyword evidence="20" id="KW-1185">Reference proteome</keyword>
<name>V6LZL6_9EUKA</name>